<keyword evidence="3" id="KW-1185">Reference proteome</keyword>
<feature type="compositionally biased region" description="Pro residues" evidence="1">
    <location>
        <begin position="109"/>
        <end position="121"/>
    </location>
</feature>
<evidence type="ECO:0000313" key="3">
    <source>
        <dbReference type="Proteomes" id="UP000533598"/>
    </source>
</evidence>
<feature type="compositionally biased region" description="Low complexity" evidence="1">
    <location>
        <begin position="139"/>
        <end position="152"/>
    </location>
</feature>
<evidence type="ECO:0000313" key="2">
    <source>
        <dbReference type="EMBL" id="MBB4675918.1"/>
    </source>
</evidence>
<dbReference type="AlphaFoldDB" id="A0A7W7C9S1"/>
<proteinExistence type="predicted"/>
<sequence>MDDVLRQAVLDRLALLDQLAEEGDANSLLPLARTELQRLAEGWRLLLTVHQPDEDGRCKACPGGFLGRGRRWPCQMWLTAHRHLINDGSGHRERRMAKRNPFSRKAPRAAPPVPPSLPGPPQGSTIPPDVLAALVTQAGGPPQQRQQGTLPPGAIPPFTGHNGTITPETTPPLTGTLPPGAVLPVRIPQAVTGTMPPGQLAPLSPLGGQQQTVAPPVIGAVSVVTASACAAAQTPLPRAEVPVEGAAEVTTEIPRIRLTLPSELDPELLEQLSATLDPDRPTPLETTDPGIHRAAVVEREPTLPRIRQRPV</sequence>
<accession>A0A7W7C9S1</accession>
<feature type="compositionally biased region" description="Low complexity" evidence="1">
    <location>
        <begin position="163"/>
        <end position="174"/>
    </location>
</feature>
<dbReference type="EMBL" id="JACHMH010000001">
    <property type="protein sequence ID" value="MBB4675918.1"/>
    <property type="molecule type" value="Genomic_DNA"/>
</dbReference>
<feature type="region of interest" description="Disordered" evidence="1">
    <location>
        <begin position="88"/>
        <end position="127"/>
    </location>
</feature>
<name>A0A7W7C9S1_9PSEU</name>
<feature type="compositionally biased region" description="Basic residues" evidence="1">
    <location>
        <begin position="92"/>
        <end position="107"/>
    </location>
</feature>
<protein>
    <submittedName>
        <fullName evidence="2">Uncharacterized protein</fullName>
    </submittedName>
</protein>
<organism evidence="2 3">
    <name type="scientific">Crossiella cryophila</name>
    <dbReference type="NCBI Taxonomy" id="43355"/>
    <lineage>
        <taxon>Bacteria</taxon>
        <taxon>Bacillati</taxon>
        <taxon>Actinomycetota</taxon>
        <taxon>Actinomycetes</taxon>
        <taxon>Pseudonocardiales</taxon>
        <taxon>Pseudonocardiaceae</taxon>
        <taxon>Crossiella</taxon>
    </lineage>
</organism>
<dbReference type="Proteomes" id="UP000533598">
    <property type="component" value="Unassembled WGS sequence"/>
</dbReference>
<evidence type="ECO:0000256" key="1">
    <source>
        <dbReference type="SAM" id="MobiDB-lite"/>
    </source>
</evidence>
<gene>
    <name evidence="2" type="ORF">HNR67_002036</name>
</gene>
<comment type="caution">
    <text evidence="2">The sequence shown here is derived from an EMBL/GenBank/DDBJ whole genome shotgun (WGS) entry which is preliminary data.</text>
</comment>
<reference evidence="2 3" key="1">
    <citation type="submission" date="2020-08" db="EMBL/GenBank/DDBJ databases">
        <title>Sequencing the genomes of 1000 actinobacteria strains.</title>
        <authorList>
            <person name="Klenk H.-P."/>
        </authorList>
    </citation>
    <scope>NUCLEOTIDE SEQUENCE [LARGE SCALE GENOMIC DNA]</scope>
    <source>
        <strain evidence="2 3">DSM 44230</strain>
    </source>
</reference>
<feature type="region of interest" description="Disordered" evidence="1">
    <location>
        <begin position="139"/>
        <end position="174"/>
    </location>
</feature>
<dbReference type="RefSeq" id="WP_185001811.1">
    <property type="nucleotide sequence ID" value="NZ_BAAAUI010000021.1"/>
</dbReference>